<feature type="region of interest" description="Disordered" evidence="5">
    <location>
        <begin position="1"/>
        <end position="81"/>
    </location>
</feature>
<feature type="compositionally biased region" description="Polar residues" evidence="5">
    <location>
        <begin position="241"/>
        <end position="253"/>
    </location>
</feature>
<dbReference type="GO" id="GO:0008094">
    <property type="term" value="F:ATP-dependent activity, acting on DNA"/>
    <property type="evidence" value="ECO:0007669"/>
    <property type="project" value="TreeGrafter"/>
</dbReference>
<name>A0AAN6SZI1_9PEZI</name>
<feature type="compositionally biased region" description="Acidic residues" evidence="5">
    <location>
        <begin position="64"/>
        <end position="78"/>
    </location>
</feature>
<keyword evidence="3" id="KW-0347">Helicase</keyword>
<dbReference type="SMART" id="SM00490">
    <property type="entry name" value="HELICc"/>
    <property type="match status" value="1"/>
</dbReference>
<dbReference type="GO" id="GO:0006281">
    <property type="term" value="P:DNA repair"/>
    <property type="evidence" value="ECO:0007669"/>
    <property type="project" value="TreeGrafter"/>
</dbReference>
<proteinExistence type="predicted"/>
<dbReference type="GO" id="GO:0005524">
    <property type="term" value="F:ATP binding"/>
    <property type="evidence" value="ECO:0007669"/>
    <property type="project" value="UniProtKB-KW"/>
</dbReference>
<dbReference type="CDD" id="cd18008">
    <property type="entry name" value="DEXDc_SHPRH-like"/>
    <property type="match status" value="1"/>
</dbReference>
<gene>
    <name evidence="8" type="ORF">N658DRAFT_487787</name>
</gene>
<keyword evidence="9" id="KW-1185">Reference proteome</keyword>
<dbReference type="CDD" id="cd18793">
    <property type="entry name" value="SF2_C_SNF"/>
    <property type="match status" value="1"/>
</dbReference>
<dbReference type="AlphaFoldDB" id="A0AAN6SZI1"/>
<keyword evidence="4" id="KW-0067">ATP-binding</keyword>
<feature type="domain" description="Helicase ATP-binding" evidence="6">
    <location>
        <begin position="430"/>
        <end position="606"/>
    </location>
</feature>
<feature type="compositionally biased region" description="Basic and acidic residues" evidence="5">
    <location>
        <begin position="1073"/>
        <end position="1083"/>
    </location>
</feature>
<feature type="region of interest" description="Disordered" evidence="5">
    <location>
        <begin position="813"/>
        <end position="854"/>
    </location>
</feature>
<dbReference type="PROSITE" id="PS51192">
    <property type="entry name" value="HELICASE_ATP_BIND_1"/>
    <property type="match status" value="1"/>
</dbReference>
<dbReference type="SMART" id="SM00487">
    <property type="entry name" value="DEXDc"/>
    <property type="match status" value="1"/>
</dbReference>
<evidence type="ECO:0000259" key="7">
    <source>
        <dbReference type="PROSITE" id="PS51194"/>
    </source>
</evidence>
<organism evidence="8 9">
    <name type="scientific">Parathielavia hyrcaniae</name>
    <dbReference type="NCBI Taxonomy" id="113614"/>
    <lineage>
        <taxon>Eukaryota</taxon>
        <taxon>Fungi</taxon>
        <taxon>Dikarya</taxon>
        <taxon>Ascomycota</taxon>
        <taxon>Pezizomycotina</taxon>
        <taxon>Sordariomycetes</taxon>
        <taxon>Sordariomycetidae</taxon>
        <taxon>Sordariales</taxon>
        <taxon>Chaetomiaceae</taxon>
        <taxon>Parathielavia</taxon>
    </lineage>
</organism>
<feature type="compositionally biased region" description="Acidic residues" evidence="5">
    <location>
        <begin position="164"/>
        <end position="177"/>
    </location>
</feature>
<feature type="compositionally biased region" description="Acidic residues" evidence="5">
    <location>
        <begin position="1059"/>
        <end position="1072"/>
    </location>
</feature>
<dbReference type="InterPro" id="IPR014001">
    <property type="entry name" value="Helicase_ATP-bd"/>
</dbReference>
<dbReference type="EMBL" id="MU863651">
    <property type="protein sequence ID" value="KAK4099193.1"/>
    <property type="molecule type" value="Genomic_DNA"/>
</dbReference>
<feature type="region of interest" description="Disordered" evidence="5">
    <location>
        <begin position="120"/>
        <end position="177"/>
    </location>
</feature>
<feature type="compositionally biased region" description="Acidic residues" evidence="5">
    <location>
        <begin position="125"/>
        <end position="140"/>
    </location>
</feature>
<dbReference type="GO" id="GO:0004386">
    <property type="term" value="F:helicase activity"/>
    <property type="evidence" value="ECO:0007669"/>
    <property type="project" value="UniProtKB-KW"/>
</dbReference>
<feature type="compositionally biased region" description="Acidic residues" evidence="5">
    <location>
        <begin position="35"/>
        <end position="47"/>
    </location>
</feature>
<dbReference type="Gene3D" id="3.40.50.10810">
    <property type="entry name" value="Tandem AAA-ATPase domain"/>
    <property type="match status" value="1"/>
</dbReference>
<dbReference type="GO" id="GO:0005634">
    <property type="term" value="C:nucleus"/>
    <property type="evidence" value="ECO:0007669"/>
    <property type="project" value="TreeGrafter"/>
</dbReference>
<feature type="region of interest" description="Disordered" evidence="5">
    <location>
        <begin position="205"/>
        <end position="347"/>
    </location>
</feature>
<keyword evidence="1" id="KW-0547">Nucleotide-binding</keyword>
<feature type="compositionally biased region" description="Basic residues" evidence="5">
    <location>
        <begin position="217"/>
        <end position="231"/>
    </location>
</feature>
<evidence type="ECO:0000256" key="5">
    <source>
        <dbReference type="SAM" id="MobiDB-lite"/>
    </source>
</evidence>
<reference evidence="8" key="1">
    <citation type="journal article" date="2023" name="Mol. Phylogenet. Evol.">
        <title>Genome-scale phylogeny and comparative genomics of the fungal order Sordariales.</title>
        <authorList>
            <person name="Hensen N."/>
            <person name="Bonometti L."/>
            <person name="Westerberg I."/>
            <person name="Brannstrom I.O."/>
            <person name="Guillou S."/>
            <person name="Cros-Aarteil S."/>
            <person name="Calhoun S."/>
            <person name="Haridas S."/>
            <person name="Kuo A."/>
            <person name="Mondo S."/>
            <person name="Pangilinan J."/>
            <person name="Riley R."/>
            <person name="LaButti K."/>
            <person name="Andreopoulos B."/>
            <person name="Lipzen A."/>
            <person name="Chen C."/>
            <person name="Yan M."/>
            <person name="Daum C."/>
            <person name="Ng V."/>
            <person name="Clum A."/>
            <person name="Steindorff A."/>
            <person name="Ohm R.A."/>
            <person name="Martin F."/>
            <person name="Silar P."/>
            <person name="Natvig D.O."/>
            <person name="Lalanne C."/>
            <person name="Gautier V."/>
            <person name="Ament-Velasquez S.L."/>
            <person name="Kruys A."/>
            <person name="Hutchinson M.I."/>
            <person name="Powell A.J."/>
            <person name="Barry K."/>
            <person name="Miller A.N."/>
            <person name="Grigoriev I.V."/>
            <person name="Debuchy R."/>
            <person name="Gladieux P."/>
            <person name="Hiltunen Thoren M."/>
            <person name="Johannesson H."/>
        </authorList>
    </citation>
    <scope>NUCLEOTIDE SEQUENCE</scope>
    <source>
        <strain evidence="8">CBS 757.83</strain>
    </source>
</reference>
<evidence type="ECO:0000256" key="4">
    <source>
        <dbReference type="ARBA" id="ARBA00022840"/>
    </source>
</evidence>
<keyword evidence="2" id="KW-0378">Hydrolase</keyword>
<accession>A0AAN6SZI1</accession>
<feature type="region of interest" description="Disordered" evidence="5">
    <location>
        <begin position="1043"/>
        <end position="1083"/>
    </location>
</feature>
<dbReference type="InterPro" id="IPR038718">
    <property type="entry name" value="SNF2-like_sf"/>
</dbReference>
<dbReference type="InterPro" id="IPR027417">
    <property type="entry name" value="P-loop_NTPase"/>
</dbReference>
<dbReference type="PANTHER" id="PTHR45626:SF17">
    <property type="entry name" value="HELICASE-LIKE TRANSCRIPTION FACTOR"/>
    <property type="match status" value="1"/>
</dbReference>
<evidence type="ECO:0000313" key="8">
    <source>
        <dbReference type="EMBL" id="KAK4099193.1"/>
    </source>
</evidence>
<dbReference type="Pfam" id="PF00176">
    <property type="entry name" value="SNF2-rel_dom"/>
    <property type="match status" value="1"/>
</dbReference>
<dbReference type="Pfam" id="PF00271">
    <property type="entry name" value="Helicase_C"/>
    <property type="match status" value="1"/>
</dbReference>
<dbReference type="GO" id="GO:0016787">
    <property type="term" value="F:hydrolase activity"/>
    <property type="evidence" value="ECO:0007669"/>
    <property type="project" value="UniProtKB-KW"/>
</dbReference>
<dbReference type="SUPFAM" id="SSF52540">
    <property type="entry name" value="P-loop containing nucleoside triphosphate hydrolases"/>
    <property type="match status" value="2"/>
</dbReference>
<dbReference type="PANTHER" id="PTHR45626">
    <property type="entry name" value="TRANSCRIPTION TERMINATION FACTOR 2-RELATED"/>
    <property type="match status" value="1"/>
</dbReference>
<feature type="compositionally biased region" description="Basic residues" evidence="5">
    <location>
        <begin position="831"/>
        <end position="841"/>
    </location>
</feature>
<protein>
    <submittedName>
        <fullName evidence="8">Uncharacterized protein</fullName>
    </submittedName>
</protein>
<feature type="compositionally biased region" description="Basic residues" evidence="5">
    <location>
        <begin position="317"/>
        <end position="334"/>
    </location>
</feature>
<dbReference type="InterPro" id="IPR050628">
    <property type="entry name" value="SNF2_RAD54_helicase_TF"/>
</dbReference>
<sequence>MAEAIGDDPASPYSRPGAAADTGLEPCSRRSQLENGEDDDSTSDESSEGGLFVRQDPEIKDENDNIAEEGVNDSEDQSLPDNIKSKFASFKFGGFPHGAGDVICLGSIKVEDQDADLSLIRDADNEADSDFEMDEDDILSDGEPPRPRRRRGVKRQRTQRDDAPQTDDWQEPTEEELTELFTKQEELNVLKSTCLLDLAERWLSRKSPRRSQLSKSGRSKSRLRRHRKPKKGQMTMMKTARLTQKSSKYSTPRSGVHRPRCQTTDATLALPGADEPLQEQAGKGKTSRPKPKSAKEYWEREYAEKGSGLRDITGDQKKRKRPVGQQNKRKKGFQSHHGESRTGRHGHAWRAIQATTQRDQYKAMKHLQFKINGNPKSRFRLPDEKILREAVTSFGLKQCREFNGRWKLKGIESALFSHQIVGVSWMLRQEFSPDGPHGGILADQMGLGKTTGRPLSTLIVAPAIVIDQWEKEIKKHCDKSFIKLTHHYKASQGLNPEMWQQADIILASYYEVANAYPSEKALKRIVDRKLNNEEWGEELEEELGELFGHEFFRVVLDEGHMIRTDGSKTSQACIHLTSKYRWILTGTPLHNRIDEFYPYFRFLGAHWAEDRNKFAKQFGNIKKDDALARLGRVVRSVMLRRLVNDQFMGVPILEIPRAHPTKIIYVDLTTEERLIYRRLEIRFRDNMSSHIKAGIAHTKLTTYLAYLTRLRQAVVHPFLLEGVLKDKFTLEDFDYLRKKLATIGGKTPMHRQLAHWLQLEYEVDMGGDGEEESFGKGRFGYHFDMDEQLKELEATNRFAQPCKTLLFFSTDALQQPEGGPGEQSDAEGGKKRSRRKTKKNKEHPEVGDDLNWTQPKLRDSSKWISTKNQILIWQREAPGDKIIATTQVFVNWAKLACIIGRMLSEEEIPFLYYFGDQTKEEKAAAIADFRERPEPKVLVYASIRCGGQALNLTCANRVILVDQWWNTALENQAFGRVHRIGQEKETYFVKIVVRDTIDEGLLQMQERKARMIAKALPENGKATEPTLDSVEELRRLFSMCVDEHEGEDEPGEGAVIVLSDDDDEDEGQGEGEGENKGETGQKA</sequence>
<feature type="compositionally biased region" description="Basic residues" evidence="5">
    <location>
        <begin position="147"/>
        <end position="157"/>
    </location>
</feature>
<dbReference type="PROSITE" id="PS51194">
    <property type="entry name" value="HELICASE_CTER"/>
    <property type="match status" value="1"/>
</dbReference>
<dbReference type="InterPro" id="IPR049730">
    <property type="entry name" value="SNF2/RAD54-like_C"/>
</dbReference>
<dbReference type="InterPro" id="IPR001650">
    <property type="entry name" value="Helicase_C-like"/>
</dbReference>
<evidence type="ECO:0000259" key="6">
    <source>
        <dbReference type="PROSITE" id="PS51192"/>
    </source>
</evidence>
<dbReference type="InterPro" id="IPR000330">
    <property type="entry name" value="SNF2_N"/>
</dbReference>
<feature type="domain" description="Helicase C-terminal" evidence="7">
    <location>
        <begin position="866"/>
        <end position="1031"/>
    </location>
</feature>
<reference evidence="8" key="2">
    <citation type="submission" date="2023-05" db="EMBL/GenBank/DDBJ databases">
        <authorList>
            <consortium name="Lawrence Berkeley National Laboratory"/>
            <person name="Steindorff A."/>
            <person name="Hensen N."/>
            <person name="Bonometti L."/>
            <person name="Westerberg I."/>
            <person name="Brannstrom I.O."/>
            <person name="Guillou S."/>
            <person name="Cros-Aarteil S."/>
            <person name="Calhoun S."/>
            <person name="Haridas S."/>
            <person name="Kuo A."/>
            <person name="Mondo S."/>
            <person name="Pangilinan J."/>
            <person name="Riley R."/>
            <person name="Labutti K."/>
            <person name="Andreopoulos B."/>
            <person name="Lipzen A."/>
            <person name="Chen C."/>
            <person name="Yanf M."/>
            <person name="Daum C."/>
            <person name="Ng V."/>
            <person name="Clum A."/>
            <person name="Ohm R."/>
            <person name="Martin F."/>
            <person name="Silar P."/>
            <person name="Natvig D."/>
            <person name="Lalanne C."/>
            <person name="Gautier V."/>
            <person name="Ament-Velasquez S.L."/>
            <person name="Kruys A."/>
            <person name="Hutchinson M.I."/>
            <person name="Powell A.J."/>
            <person name="Barry K."/>
            <person name="Miller A.N."/>
            <person name="Grigoriev I.V."/>
            <person name="Debuchy R."/>
            <person name="Gladieux P."/>
            <person name="Thoren M.H."/>
            <person name="Johannesson H."/>
        </authorList>
    </citation>
    <scope>NUCLEOTIDE SEQUENCE</scope>
    <source>
        <strain evidence="8">CBS 757.83</strain>
    </source>
</reference>
<evidence type="ECO:0000256" key="1">
    <source>
        <dbReference type="ARBA" id="ARBA00022741"/>
    </source>
</evidence>
<dbReference type="Proteomes" id="UP001305647">
    <property type="component" value="Unassembled WGS sequence"/>
</dbReference>
<dbReference type="Gene3D" id="3.40.50.300">
    <property type="entry name" value="P-loop containing nucleotide triphosphate hydrolases"/>
    <property type="match status" value="1"/>
</dbReference>
<evidence type="ECO:0000256" key="3">
    <source>
        <dbReference type="ARBA" id="ARBA00022806"/>
    </source>
</evidence>
<comment type="caution">
    <text evidence="8">The sequence shown here is derived from an EMBL/GenBank/DDBJ whole genome shotgun (WGS) entry which is preliminary data.</text>
</comment>
<feature type="compositionally biased region" description="Basic and acidic residues" evidence="5">
    <location>
        <begin position="293"/>
        <end position="316"/>
    </location>
</feature>
<evidence type="ECO:0000256" key="2">
    <source>
        <dbReference type="ARBA" id="ARBA00022801"/>
    </source>
</evidence>
<evidence type="ECO:0000313" key="9">
    <source>
        <dbReference type="Proteomes" id="UP001305647"/>
    </source>
</evidence>